<dbReference type="InterPro" id="IPR051475">
    <property type="entry name" value="Diverse_Ion_Transporter"/>
</dbReference>
<feature type="transmembrane region" description="Helical" evidence="6">
    <location>
        <begin position="342"/>
        <end position="363"/>
    </location>
</feature>
<dbReference type="AlphaFoldDB" id="A0A9D1KY06"/>
<comment type="caution">
    <text evidence="8">The sequence shown here is derived from an EMBL/GenBank/DDBJ whole genome shotgun (WGS) entry which is preliminary data.</text>
</comment>
<feature type="domain" description="Citrate transporter-like" evidence="7">
    <location>
        <begin position="12"/>
        <end position="301"/>
    </location>
</feature>
<evidence type="ECO:0000256" key="3">
    <source>
        <dbReference type="ARBA" id="ARBA00022692"/>
    </source>
</evidence>
<feature type="transmembrane region" description="Helical" evidence="6">
    <location>
        <begin position="43"/>
        <end position="71"/>
    </location>
</feature>
<feature type="transmembrane region" description="Helical" evidence="6">
    <location>
        <begin position="160"/>
        <end position="181"/>
    </location>
</feature>
<dbReference type="GO" id="GO:0016020">
    <property type="term" value="C:membrane"/>
    <property type="evidence" value="ECO:0007669"/>
    <property type="project" value="UniProtKB-SubCell"/>
</dbReference>
<evidence type="ECO:0000313" key="9">
    <source>
        <dbReference type="Proteomes" id="UP000824124"/>
    </source>
</evidence>
<feature type="transmembrane region" description="Helical" evidence="6">
    <location>
        <begin position="202"/>
        <end position="226"/>
    </location>
</feature>
<dbReference type="Pfam" id="PF03600">
    <property type="entry name" value="CitMHS"/>
    <property type="match status" value="1"/>
</dbReference>
<keyword evidence="5 6" id="KW-0472">Membrane</keyword>
<accession>A0A9D1KY06</accession>
<reference evidence="8" key="2">
    <citation type="journal article" date="2021" name="PeerJ">
        <title>Extensive microbial diversity within the chicken gut microbiome revealed by metagenomics and culture.</title>
        <authorList>
            <person name="Gilroy R."/>
            <person name="Ravi A."/>
            <person name="Getino M."/>
            <person name="Pursley I."/>
            <person name="Horton D.L."/>
            <person name="Alikhan N.F."/>
            <person name="Baker D."/>
            <person name="Gharbi K."/>
            <person name="Hall N."/>
            <person name="Watson M."/>
            <person name="Adriaenssens E.M."/>
            <person name="Foster-Nyarko E."/>
            <person name="Jarju S."/>
            <person name="Secka A."/>
            <person name="Antonio M."/>
            <person name="Oren A."/>
            <person name="Chaudhuri R.R."/>
            <person name="La Ragione R."/>
            <person name="Hildebrand F."/>
            <person name="Pallen M.J."/>
        </authorList>
    </citation>
    <scope>NUCLEOTIDE SEQUENCE</scope>
    <source>
        <strain evidence="8">2830</strain>
    </source>
</reference>
<evidence type="ECO:0000256" key="6">
    <source>
        <dbReference type="SAM" id="Phobius"/>
    </source>
</evidence>
<dbReference type="PANTHER" id="PTHR43568:SF1">
    <property type="entry name" value="P PROTEIN"/>
    <property type="match status" value="1"/>
</dbReference>
<keyword evidence="4 6" id="KW-1133">Transmembrane helix</keyword>
<feature type="transmembrane region" description="Helical" evidence="6">
    <location>
        <begin position="246"/>
        <end position="263"/>
    </location>
</feature>
<proteinExistence type="predicted"/>
<keyword evidence="2" id="KW-0813">Transport</keyword>
<organism evidence="8 9">
    <name type="scientific">Candidatus Avidehalobacter gallistercoris</name>
    <dbReference type="NCBI Taxonomy" id="2840694"/>
    <lineage>
        <taxon>Bacteria</taxon>
        <taxon>Bacillati</taxon>
        <taxon>Bacillota</taxon>
        <taxon>Clostridia</taxon>
        <taxon>Eubacteriales</taxon>
        <taxon>Peptococcaceae</taxon>
        <taxon>Peptococcaceae incertae sedis</taxon>
        <taxon>Candidatus Avidehalobacter</taxon>
    </lineage>
</organism>
<feature type="transmembrane region" description="Helical" evidence="6">
    <location>
        <begin position="12"/>
        <end position="31"/>
    </location>
</feature>
<dbReference type="GO" id="GO:0055085">
    <property type="term" value="P:transmembrane transport"/>
    <property type="evidence" value="ECO:0007669"/>
    <property type="project" value="InterPro"/>
</dbReference>
<dbReference type="PANTHER" id="PTHR43568">
    <property type="entry name" value="P PROTEIN"/>
    <property type="match status" value="1"/>
</dbReference>
<keyword evidence="3 6" id="KW-0812">Transmembrane</keyword>
<dbReference type="EMBL" id="DVMH01000005">
    <property type="protein sequence ID" value="HIU09808.1"/>
    <property type="molecule type" value="Genomic_DNA"/>
</dbReference>
<evidence type="ECO:0000256" key="4">
    <source>
        <dbReference type="ARBA" id="ARBA00022989"/>
    </source>
</evidence>
<feature type="transmembrane region" description="Helical" evidence="6">
    <location>
        <begin position="284"/>
        <end position="303"/>
    </location>
</feature>
<reference evidence="8" key="1">
    <citation type="submission" date="2020-10" db="EMBL/GenBank/DDBJ databases">
        <authorList>
            <person name="Gilroy R."/>
        </authorList>
    </citation>
    <scope>NUCLEOTIDE SEQUENCE</scope>
    <source>
        <strain evidence="8">2830</strain>
    </source>
</reference>
<name>A0A9D1KY06_9FIRM</name>
<dbReference type="Proteomes" id="UP000824124">
    <property type="component" value="Unassembled WGS sequence"/>
</dbReference>
<evidence type="ECO:0000259" key="7">
    <source>
        <dbReference type="Pfam" id="PF03600"/>
    </source>
</evidence>
<feature type="transmembrane region" description="Helical" evidence="6">
    <location>
        <begin position="309"/>
        <end position="330"/>
    </location>
</feature>
<evidence type="ECO:0000256" key="1">
    <source>
        <dbReference type="ARBA" id="ARBA00004141"/>
    </source>
</evidence>
<protein>
    <submittedName>
        <fullName evidence="8">Anion permease</fullName>
    </submittedName>
</protein>
<sequence length="368" mass="40055">MNKLLQFLKNDIVLALSCLLALVSVCVVPPNQAYLGYIDFRTLALLFSLMAIMAGLNRLGIFKLLAAWLLGRVQTVRGLLLTFILLCYFSSMIITNDVALLTFVPFTIVTLKLAGESKRLIYTVTLETAAANLGSMLTPIGNPQNLYLFSSYDMSVDDFFLTIDPYATLSLVLLLLAALLAPNTPLTVKQEKLPRPKERWLLFLYGGLFALALCCIFRLLPPYVLLPIVLISLLLVDRATLKGVDYALLLTFSFLFIFIGNLGQLPDIAEFLRRTVTGHEVTMAVLASQVFSNVPAAILLSGFTDNASALLVGVNLGGLGTLIASMASLISLKFIQKEDVNIGSYIAVFTAVNLALLAANLGLHSLIN</sequence>
<comment type="subcellular location">
    <subcellularLocation>
        <location evidence="1">Membrane</location>
        <topology evidence="1">Multi-pass membrane protein</topology>
    </subcellularLocation>
</comment>
<dbReference type="InterPro" id="IPR004680">
    <property type="entry name" value="Cit_transptr-like_dom"/>
</dbReference>
<evidence type="ECO:0000256" key="2">
    <source>
        <dbReference type="ARBA" id="ARBA00022448"/>
    </source>
</evidence>
<evidence type="ECO:0000256" key="5">
    <source>
        <dbReference type="ARBA" id="ARBA00023136"/>
    </source>
</evidence>
<gene>
    <name evidence="8" type="ORF">IAB00_00925</name>
</gene>
<feature type="transmembrane region" description="Helical" evidence="6">
    <location>
        <begin position="83"/>
        <end position="108"/>
    </location>
</feature>
<evidence type="ECO:0000313" key="8">
    <source>
        <dbReference type="EMBL" id="HIU09808.1"/>
    </source>
</evidence>